<organism evidence="2 3">
    <name type="scientific">Cohnella lupini</name>
    <dbReference type="NCBI Taxonomy" id="1294267"/>
    <lineage>
        <taxon>Bacteria</taxon>
        <taxon>Bacillati</taxon>
        <taxon>Bacillota</taxon>
        <taxon>Bacilli</taxon>
        <taxon>Bacillales</taxon>
        <taxon>Paenibacillaceae</taxon>
        <taxon>Cohnella</taxon>
    </lineage>
</organism>
<name>A0A3D9IWH4_9BACL</name>
<feature type="domain" description="N-acetyltransferase" evidence="1">
    <location>
        <begin position="3"/>
        <end position="148"/>
    </location>
</feature>
<evidence type="ECO:0000259" key="1">
    <source>
        <dbReference type="PROSITE" id="PS51186"/>
    </source>
</evidence>
<dbReference type="Gene3D" id="3.40.630.30">
    <property type="match status" value="1"/>
</dbReference>
<accession>A0A3D9IWH4</accession>
<dbReference type="OrthoDB" id="9789603at2"/>
<dbReference type="RefSeq" id="WP_115991131.1">
    <property type="nucleotide sequence ID" value="NZ_QRDY01000001.1"/>
</dbReference>
<dbReference type="AlphaFoldDB" id="A0A3D9IWH4"/>
<sequence>MLHSIRKAEEHHLAGLSDLFVEFIDAESNLTAMKKQLDLISTNSDYYIAVACDDKEKVIGTSMAIKCMDLVGNCKPFLVVENVVVAPGYRGMGIGKSLMEAVEEFGLQNDCNYIMLVSGNSWSQAHDFYRSIGYSDEHAGFKKRLIYS</sequence>
<dbReference type="InterPro" id="IPR016181">
    <property type="entry name" value="Acyl_CoA_acyltransferase"/>
</dbReference>
<keyword evidence="3" id="KW-1185">Reference proteome</keyword>
<keyword evidence="2" id="KW-0808">Transferase</keyword>
<comment type="caution">
    <text evidence="2">The sequence shown here is derived from an EMBL/GenBank/DDBJ whole genome shotgun (WGS) entry which is preliminary data.</text>
</comment>
<dbReference type="Proteomes" id="UP000256869">
    <property type="component" value="Unassembled WGS sequence"/>
</dbReference>
<dbReference type="Pfam" id="PF00583">
    <property type="entry name" value="Acetyltransf_1"/>
    <property type="match status" value="1"/>
</dbReference>
<proteinExistence type="predicted"/>
<dbReference type="PANTHER" id="PTHR13355">
    <property type="entry name" value="GLUCOSAMINE 6-PHOSPHATE N-ACETYLTRANSFERASE"/>
    <property type="match status" value="1"/>
</dbReference>
<gene>
    <name evidence="2" type="ORF">DFP95_101691</name>
</gene>
<dbReference type="CDD" id="cd04301">
    <property type="entry name" value="NAT_SF"/>
    <property type="match status" value="1"/>
</dbReference>
<protein>
    <submittedName>
        <fullName evidence="2">Acetyltransferase (GNAT) family protein</fullName>
    </submittedName>
</protein>
<evidence type="ECO:0000313" key="3">
    <source>
        <dbReference type="Proteomes" id="UP000256869"/>
    </source>
</evidence>
<dbReference type="GO" id="GO:0008080">
    <property type="term" value="F:N-acetyltransferase activity"/>
    <property type="evidence" value="ECO:0007669"/>
    <property type="project" value="TreeGrafter"/>
</dbReference>
<evidence type="ECO:0000313" key="2">
    <source>
        <dbReference type="EMBL" id="RED66193.1"/>
    </source>
</evidence>
<dbReference type="PROSITE" id="PS51186">
    <property type="entry name" value="GNAT"/>
    <property type="match status" value="1"/>
</dbReference>
<dbReference type="EMBL" id="QRDY01000001">
    <property type="protein sequence ID" value="RED66193.1"/>
    <property type="molecule type" value="Genomic_DNA"/>
</dbReference>
<dbReference type="InterPro" id="IPR039143">
    <property type="entry name" value="GNPNAT1-like"/>
</dbReference>
<dbReference type="InterPro" id="IPR000182">
    <property type="entry name" value="GNAT_dom"/>
</dbReference>
<dbReference type="SUPFAM" id="SSF55729">
    <property type="entry name" value="Acyl-CoA N-acyltransferases (Nat)"/>
    <property type="match status" value="1"/>
</dbReference>
<reference evidence="2 3" key="1">
    <citation type="submission" date="2018-07" db="EMBL/GenBank/DDBJ databases">
        <title>Genomic Encyclopedia of Type Strains, Phase III (KMG-III): the genomes of soil and plant-associated and newly described type strains.</title>
        <authorList>
            <person name="Whitman W."/>
        </authorList>
    </citation>
    <scope>NUCLEOTIDE SEQUENCE [LARGE SCALE GENOMIC DNA]</scope>
    <source>
        <strain evidence="2 3">CECT 8236</strain>
    </source>
</reference>